<dbReference type="InterPro" id="IPR012435">
    <property type="entry name" value="TMEM144"/>
</dbReference>
<feature type="transmembrane region" description="Helical" evidence="6">
    <location>
        <begin position="7"/>
        <end position="26"/>
    </location>
</feature>
<feature type="transmembrane region" description="Helical" evidence="6">
    <location>
        <begin position="97"/>
        <end position="119"/>
    </location>
</feature>
<dbReference type="WBParaSite" id="ALUE_0001784001-mRNA-1">
    <property type="protein sequence ID" value="ALUE_0001784001-mRNA-1"/>
    <property type="gene ID" value="ALUE_0001784001"/>
</dbReference>
<feature type="transmembrane region" description="Helical" evidence="6">
    <location>
        <begin position="126"/>
        <end position="147"/>
    </location>
</feature>
<name>A0A0M3IHF7_ASCLU</name>
<feature type="transmembrane region" description="Helical" evidence="6">
    <location>
        <begin position="41"/>
        <end position="60"/>
    </location>
</feature>
<keyword evidence="4 6" id="KW-1133">Transmembrane helix</keyword>
<dbReference type="PANTHER" id="PTHR16119:SF18">
    <property type="entry name" value="TRANSMEMBRANE PROTEIN 144 HOMOLOG"/>
    <property type="match status" value="1"/>
</dbReference>
<dbReference type="InterPro" id="IPR010651">
    <property type="entry name" value="Sugar_transport"/>
</dbReference>
<evidence type="ECO:0000313" key="7">
    <source>
        <dbReference type="Proteomes" id="UP000036681"/>
    </source>
</evidence>
<dbReference type="Proteomes" id="UP000036681">
    <property type="component" value="Unplaced"/>
</dbReference>
<comment type="similarity">
    <text evidence="2">Belongs to the TMEM144 family.</text>
</comment>
<organism evidence="7 8">
    <name type="scientific">Ascaris lumbricoides</name>
    <name type="common">Giant roundworm</name>
    <dbReference type="NCBI Taxonomy" id="6252"/>
    <lineage>
        <taxon>Eukaryota</taxon>
        <taxon>Metazoa</taxon>
        <taxon>Ecdysozoa</taxon>
        <taxon>Nematoda</taxon>
        <taxon>Chromadorea</taxon>
        <taxon>Rhabditida</taxon>
        <taxon>Spirurina</taxon>
        <taxon>Ascaridomorpha</taxon>
        <taxon>Ascaridoidea</taxon>
        <taxon>Ascarididae</taxon>
        <taxon>Ascaris</taxon>
    </lineage>
</organism>
<accession>A0A0M3IHF7</accession>
<reference evidence="8" key="1">
    <citation type="submission" date="2017-02" db="UniProtKB">
        <authorList>
            <consortium name="WormBaseParasite"/>
        </authorList>
    </citation>
    <scope>IDENTIFICATION</scope>
</reference>
<proteinExistence type="inferred from homology"/>
<dbReference type="AlphaFoldDB" id="A0A0M3IHF7"/>
<sequence length="341" mass="37562">MSSETAIGFIACFVSCFAFGFMFAPLRKFDTQDGATMSSETAIGFIACFVSCFAFGFMFAPLRKFDTQDGFFVQWIQCSIVFIVGFCINFARGFPPFNAIATIGGILFATGNVASVPLVNGLGIGLGMLIWGSVQVTVGWCVARFGLFGTKPQPVYHNPMNITGLLLTLISGVMFVFVKHESNIHEQTTVVSDAEKSDMQIEEQNTSITTSTRTSFISSKKLLLIALAIFLGVLHGLMMTPIVYIMDTDQNASTNVLDYIFAHFCAISAFSTAYFVIYSIYKRNHPHIPSDLVLPSVAYGILWSIGMVLFFISNSMLSQVVSFPITTRVRLLYCVTMFSYL</sequence>
<feature type="transmembrane region" description="Helical" evidence="6">
    <location>
        <begin position="222"/>
        <end position="245"/>
    </location>
</feature>
<dbReference type="GO" id="GO:0015144">
    <property type="term" value="F:carbohydrate transmembrane transporter activity"/>
    <property type="evidence" value="ECO:0007669"/>
    <property type="project" value="InterPro"/>
</dbReference>
<keyword evidence="3 6" id="KW-0812">Transmembrane</keyword>
<evidence type="ECO:0000313" key="8">
    <source>
        <dbReference type="WBParaSite" id="ALUE_0001784001-mRNA-1"/>
    </source>
</evidence>
<comment type="subcellular location">
    <subcellularLocation>
        <location evidence="1">Membrane</location>
        <topology evidence="1">Multi-pass membrane protein</topology>
    </subcellularLocation>
</comment>
<evidence type="ECO:0000256" key="3">
    <source>
        <dbReference type="ARBA" id="ARBA00022692"/>
    </source>
</evidence>
<dbReference type="Pfam" id="PF07857">
    <property type="entry name" value="TMEM144"/>
    <property type="match status" value="1"/>
</dbReference>
<keyword evidence="5 6" id="KW-0472">Membrane</keyword>
<dbReference type="GO" id="GO:0016020">
    <property type="term" value="C:membrane"/>
    <property type="evidence" value="ECO:0007669"/>
    <property type="project" value="UniProtKB-SubCell"/>
</dbReference>
<evidence type="ECO:0000256" key="2">
    <source>
        <dbReference type="ARBA" id="ARBA00005731"/>
    </source>
</evidence>
<evidence type="ECO:0000256" key="1">
    <source>
        <dbReference type="ARBA" id="ARBA00004141"/>
    </source>
</evidence>
<feature type="transmembrane region" description="Helical" evidence="6">
    <location>
        <begin position="159"/>
        <end position="178"/>
    </location>
</feature>
<evidence type="ECO:0000256" key="5">
    <source>
        <dbReference type="ARBA" id="ARBA00023136"/>
    </source>
</evidence>
<feature type="transmembrane region" description="Helical" evidence="6">
    <location>
        <begin position="292"/>
        <end position="312"/>
    </location>
</feature>
<protein>
    <submittedName>
        <fullName evidence="8">Transmembrane protein 144</fullName>
    </submittedName>
</protein>
<evidence type="ECO:0000256" key="4">
    <source>
        <dbReference type="ARBA" id="ARBA00022989"/>
    </source>
</evidence>
<feature type="transmembrane region" description="Helical" evidence="6">
    <location>
        <begin position="260"/>
        <end position="280"/>
    </location>
</feature>
<feature type="transmembrane region" description="Helical" evidence="6">
    <location>
        <begin position="72"/>
        <end position="91"/>
    </location>
</feature>
<evidence type="ECO:0000256" key="6">
    <source>
        <dbReference type="SAM" id="Phobius"/>
    </source>
</evidence>
<dbReference type="PANTHER" id="PTHR16119">
    <property type="entry name" value="TRANSMEMBRANE PROTEIN 144"/>
    <property type="match status" value="1"/>
</dbReference>
<keyword evidence="7" id="KW-1185">Reference proteome</keyword>